<keyword evidence="2" id="KW-1185">Reference proteome</keyword>
<sequence>MISLQDTLKLNNHAVALYHSDNLPQAASAYYESLCFFNRLLQESYHCQDIVGITANTTTVPQHECLHNIVVSVASSKTCCYGDDDDGDTRIISAGSTQSHEPFVYQSPLILKELPPFMPLQNMQAMTIYCASILFNTAILHHQDSFKTGNSASLDRAAQLYEASLHLVGKFRATVLGPNKTVSLIAMAASNNLAQIEFEKGMLDQACKRLQFLKHLIQSLQQVVPHIFTRDEFEGMLSNSLSAQDVIASPAA</sequence>
<dbReference type="EMBL" id="CAKOGP040001736">
    <property type="protein sequence ID" value="CAJ1947837.1"/>
    <property type="molecule type" value="Genomic_DNA"/>
</dbReference>
<reference evidence="1" key="1">
    <citation type="submission" date="2023-08" db="EMBL/GenBank/DDBJ databases">
        <authorList>
            <person name="Audoor S."/>
            <person name="Bilcke G."/>
        </authorList>
    </citation>
    <scope>NUCLEOTIDE SEQUENCE</scope>
</reference>
<gene>
    <name evidence="1" type="ORF">CYCCA115_LOCUS11333</name>
</gene>
<evidence type="ECO:0000313" key="1">
    <source>
        <dbReference type="EMBL" id="CAJ1947837.1"/>
    </source>
</evidence>
<evidence type="ECO:0000313" key="2">
    <source>
        <dbReference type="Proteomes" id="UP001295423"/>
    </source>
</evidence>
<accession>A0AAD2JGN1</accession>
<organism evidence="1 2">
    <name type="scientific">Cylindrotheca closterium</name>
    <dbReference type="NCBI Taxonomy" id="2856"/>
    <lineage>
        <taxon>Eukaryota</taxon>
        <taxon>Sar</taxon>
        <taxon>Stramenopiles</taxon>
        <taxon>Ochrophyta</taxon>
        <taxon>Bacillariophyta</taxon>
        <taxon>Bacillariophyceae</taxon>
        <taxon>Bacillariophycidae</taxon>
        <taxon>Bacillariales</taxon>
        <taxon>Bacillariaceae</taxon>
        <taxon>Cylindrotheca</taxon>
    </lineage>
</organism>
<protein>
    <submittedName>
        <fullName evidence="1">Uncharacterized protein</fullName>
    </submittedName>
</protein>
<proteinExistence type="predicted"/>
<dbReference type="AlphaFoldDB" id="A0AAD2JGN1"/>
<name>A0AAD2JGN1_9STRA</name>
<comment type="caution">
    <text evidence="1">The sequence shown here is derived from an EMBL/GenBank/DDBJ whole genome shotgun (WGS) entry which is preliminary data.</text>
</comment>
<dbReference type="Proteomes" id="UP001295423">
    <property type="component" value="Unassembled WGS sequence"/>
</dbReference>